<dbReference type="Proteomes" id="UP000053958">
    <property type="component" value="Unassembled WGS sequence"/>
</dbReference>
<accession>A0A0F4Z3D0</accession>
<dbReference type="GeneID" id="25313490"/>
<evidence type="ECO:0000313" key="1">
    <source>
        <dbReference type="EMBL" id="KKA24835.1"/>
    </source>
</evidence>
<protein>
    <submittedName>
        <fullName evidence="1">Uncharacterized protein</fullName>
    </submittedName>
</protein>
<sequence length="157" mass="16000">ECNTLCAGYPTDICEYHPYPPSNYSGGTNAYTVLSSPQEDLLFMSGTLTAPPHTPTATTLLGGIIVDGDGSVSALGVPSSTPVVASSVPAAIATSRAVAKASPSSSPSPSSAVAAAASSTHASIAASRERIQVKAIELVDGWLGTEYIDIRYILCIK</sequence>
<evidence type="ECO:0000313" key="2">
    <source>
        <dbReference type="Proteomes" id="UP000053958"/>
    </source>
</evidence>
<dbReference type="EMBL" id="LASV01000047">
    <property type="protein sequence ID" value="KKA24835.1"/>
    <property type="molecule type" value="Genomic_DNA"/>
</dbReference>
<dbReference type="RefSeq" id="XP_013331447.1">
    <property type="nucleotide sequence ID" value="XM_013475993.1"/>
</dbReference>
<dbReference type="AlphaFoldDB" id="A0A0F4Z3D0"/>
<keyword evidence="2" id="KW-1185">Reference proteome</keyword>
<gene>
    <name evidence="1" type="ORF">T310_1139</name>
</gene>
<organism evidence="1 2">
    <name type="scientific">Rasamsonia emersonii (strain ATCC 16479 / CBS 393.64 / IMI 116815)</name>
    <dbReference type="NCBI Taxonomy" id="1408163"/>
    <lineage>
        <taxon>Eukaryota</taxon>
        <taxon>Fungi</taxon>
        <taxon>Dikarya</taxon>
        <taxon>Ascomycota</taxon>
        <taxon>Pezizomycotina</taxon>
        <taxon>Eurotiomycetes</taxon>
        <taxon>Eurotiomycetidae</taxon>
        <taxon>Eurotiales</taxon>
        <taxon>Trichocomaceae</taxon>
        <taxon>Rasamsonia</taxon>
    </lineage>
</organism>
<reference evidence="1 2" key="1">
    <citation type="submission" date="2015-04" db="EMBL/GenBank/DDBJ databases">
        <authorList>
            <person name="Heijne W.H."/>
            <person name="Fedorova N.D."/>
            <person name="Nierman W.C."/>
            <person name="Vollebregt A.W."/>
            <person name="Zhao Z."/>
            <person name="Wu L."/>
            <person name="Kumar M."/>
            <person name="Stam H."/>
            <person name="van den Berg M.A."/>
            <person name="Pel H.J."/>
        </authorList>
    </citation>
    <scope>NUCLEOTIDE SEQUENCE [LARGE SCALE GENOMIC DNA]</scope>
    <source>
        <strain evidence="1 2">CBS 393.64</strain>
    </source>
</reference>
<comment type="caution">
    <text evidence="1">The sequence shown here is derived from an EMBL/GenBank/DDBJ whole genome shotgun (WGS) entry which is preliminary data.</text>
</comment>
<name>A0A0F4Z3D0_RASE3</name>
<proteinExistence type="predicted"/>
<feature type="non-terminal residue" evidence="1">
    <location>
        <position position="1"/>
    </location>
</feature>